<evidence type="ECO:0000256" key="1">
    <source>
        <dbReference type="ARBA" id="ARBA00004370"/>
    </source>
</evidence>
<evidence type="ECO:0000256" key="2">
    <source>
        <dbReference type="ARBA" id="ARBA00022676"/>
    </source>
</evidence>
<dbReference type="InterPro" id="IPR052427">
    <property type="entry name" value="Glycosyltrans_GT2/GT47"/>
</dbReference>
<sequence length="409" mass="46279">MQTHLRTRQCGPAYTSWHDGKAAFSTRDVSILIPTINTPNDFTVCMRLWLANAPREIIIVTIPRDLQRVNELLAAVEHDQSVPIHVLTVPKPGRREQMSLAIRHATGKIIAYVDDDTYWPSNQVLPHLLAGFENPRVGGVGGKQSAFVPTERRKPGIVTASEVASVRALAGSAASNADLYAREGVVWCLTGRTLLARAAALQTPEFCHALTHDTWAGKKINTGDDGFITHYLMNRGWRLAFQSAPEAEVLTLVEPAENFIKQLVRWRRSGYRTYYALALHEPGFRTFYAWYPYFGRLVARFLVRPLTTVVHSLVWLHAFWAHPKFAAALFAYQLHLSASEALSFYRQNPWIGYRNIWAIMVMDNLYQLINVYVCLTLGVEGWLTRDDSQKGCADDEMHELDASLQDEER</sequence>
<dbReference type="GeneID" id="70190176"/>
<keyword evidence="6" id="KW-0472">Membrane</keyword>
<evidence type="ECO:0000256" key="6">
    <source>
        <dbReference type="ARBA" id="ARBA00023136"/>
    </source>
</evidence>
<name>A0A9P8XRW3_9PEZI</name>
<proteinExistence type="predicted"/>
<dbReference type="SUPFAM" id="SSF53448">
    <property type="entry name" value="Nucleotide-diphospho-sugar transferases"/>
    <property type="match status" value="1"/>
</dbReference>
<protein>
    <submittedName>
        <fullName evidence="8">Nucleotide-diphospho-sugar transferase</fullName>
    </submittedName>
</protein>
<keyword evidence="3 8" id="KW-0808">Transferase</keyword>
<dbReference type="EMBL" id="JAGTJQ010000013">
    <property type="protein sequence ID" value="KAH7014273.1"/>
    <property type="molecule type" value="Genomic_DNA"/>
</dbReference>
<gene>
    <name evidence="8" type="ORF">B0I36DRAFT_378076</name>
</gene>
<dbReference type="Proteomes" id="UP000756346">
    <property type="component" value="Unassembled WGS sequence"/>
</dbReference>
<comment type="caution">
    <text evidence="8">The sequence shown here is derived from an EMBL/GenBank/DDBJ whole genome shotgun (WGS) entry which is preliminary data.</text>
</comment>
<dbReference type="RefSeq" id="XP_046005240.1">
    <property type="nucleotide sequence ID" value="XM_046160630.1"/>
</dbReference>
<evidence type="ECO:0000313" key="8">
    <source>
        <dbReference type="EMBL" id="KAH7014273.1"/>
    </source>
</evidence>
<dbReference type="OrthoDB" id="2849215at2759"/>
<dbReference type="Gene3D" id="3.90.550.10">
    <property type="entry name" value="Spore Coat Polysaccharide Biosynthesis Protein SpsA, Chain A"/>
    <property type="match status" value="1"/>
</dbReference>
<dbReference type="AlphaFoldDB" id="A0A9P8XRW3"/>
<keyword evidence="4" id="KW-0812">Transmembrane</keyword>
<keyword evidence="9" id="KW-1185">Reference proteome</keyword>
<dbReference type="PANTHER" id="PTHR47844">
    <property type="entry name" value="SYNTHASE CPS1, PUTATIVE (AFU_ORTHOLOGUE AFUA_7G02500)-RELATED"/>
    <property type="match status" value="1"/>
</dbReference>
<evidence type="ECO:0000256" key="7">
    <source>
        <dbReference type="ARBA" id="ARBA00023180"/>
    </source>
</evidence>
<keyword evidence="2" id="KW-0328">Glycosyltransferase</keyword>
<evidence type="ECO:0000256" key="4">
    <source>
        <dbReference type="ARBA" id="ARBA00022692"/>
    </source>
</evidence>
<evidence type="ECO:0000256" key="3">
    <source>
        <dbReference type="ARBA" id="ARBA00022679"/>
    </source>
</evidence>
<accession>A0A9P8XRW3</accession>
<dbReference type="GO" id="GO:0016757">
    <property type="term" value="F:glycosyltransferase activity"/>
    <property type="evidence" value="ECO:0007669"/>
    <property type="project" value="UniProtKB-KW"/>
</dbReference>
<keyword evidence="7" id="KW-0325">Glycoprotein</keyword>
<dbReference type="Pfam" id="PF13641">
    <property type="entry name" value="Glyco_tranf_2_3"/>
    <property type="match status" value="1"/>
</dbReference>
<organism evidence="8 9">
    <name type="scientific">Microdochium trichocladiopsis</name>
    <dbReference type="NCBI Taxonomy" id="1682393"/>
    <lineage>
        <taxon>Eukaryota</taxon>
        <taxon>Fungi</taxon>
        <taxon>Dikarya</taxon>
        <taxon>Ascomycota</taxon>
        <taxon>Pezizomycotina</taxon>
        <taxon>Sordariomycetes</taxon>
        <taxon>Xylariomycetidae</taxon>
        <taxon>Xylariales</taxon>
        <taxon>Microdochiaceae</taxon>
        <taxon>Microdochium</taxon>
    </lineage>
</organism>
<dbReference type="InterPro" id="IPR029044">
    <property type="entry name" value="Nucleotide-diphossugar_trans"/>
</dbReference>
<keyword evidence="5" id="KW-1133">Transmembrane helix</keyword>
<evidence type="ECO:0000313" key="9">
    <source>
        <dbReference type="Proteomes" id="UP000756346"/>
    </source>
</evidence>
<evidence type="ECO:0000256" key="5">
    <source>
        <dbReference type="ARBA" id="ARBA00022989"/>
    </source>
</evidence>
<reference evidence="8" key="1">
    <citation type="journal article" date="2021" name="Nat. Commun.">
        <title>Genetic determinants of endophytism in the Arabidopsis root mycobiome.</title>
        <authorList>
            <person name="Mesny F."/>
            <person name="Miyauchi S."/>
            <person name="Thiergart T."/>
            <person name="Pickel B."/>
            <person name="Atanasova L."/>
            <person name="Karlsson M."/>
            <person name="Huettel B."/>
            <person name="Barry K.W."/>
            <person name="Haridas S."/>
            <person name="Chen C."/>
            <person name="Bauer D."/>
            <person name="Andreopoulos W."/>
            <person name="Pangilinan J."/>
            <person name="LaButti K."/>
            <person name="Riley R."/>
            <person name="Lipzen A."/>
            <person name="Clum A."/>
            <person name="Drula E."/>
            <person name="Henrissat B."/>
            <person name="Kohler A."/>
            <person name="Grigoriev I.V."/>
            <person name="Martin F.M."/>
            <person name="Hacquard S."/>
        </authorList>
    </citation>
    <scope>NUCLEOTIDE SEQUENCE</scope>
    <source>
        <strain evidence="8">MPI-CAGE-CH-0230</strain>
    </source>
</reference>
<comment type="subcellular location">
    <subcellularLocation>
        <location evidence="1">Membrane</location>
    </subcellularLocation>
</comment>
<dbReference type="PANTHER" id="PTHR47844:SF1">
    <property type="entry name" value="EXOSTOSIN-LIKE 2"/>
    <property type="match status" value="1"/>
</dbReference>
<dbReference type="GO" id="GO:0016020">
    <property type="term" value="C:membrane"/>
    <property type="evidence" value="ECO:0007669"/>
    <property type="project" value="UniProtKB-SubCell"/>
</dbReference>